<comment type="caution">
    <text evidence="4">The sequence shown here is derived from an EMBL/GenBank/DDBJ whole genome shotgun (WGS) entry which is preliminary data.</text>
</comment>
<dbReference type="SUPFAM" id="SSF55315">
    <property type="entry name" value="L30e-like"/>
    <property type="match status" value="1"/>
</dbReference>
<dbReference type="Proteomes" id="UP001055102">
    <property type="component" value="Unassembled WGS sequence"/>
</dbReference>
<proteinExistence type="predicted"/>
<reference evidence="4" key="1">
    <citation type="journal article" date="2021" name="Front. Microbiol.">
        <title>Comprehensive Comparative Genomics and Phenotyping of Methylobacterium Species.</title>
        <authorList>
            <person name="Alessa O."/>
            <person name="Ogura Y."/>
            <person name="Fujitani Y."/>
            <person name="Takami H."/>
            <person name="Hayashi T."/>
            <person name="Sahin N."/>
            <person name="Tani A."/>
        </authorList>
    </citation>
    <scope>NUCLEOTIDE SEQUENCE</scope>
    <source>
        <strain evidence="4">LMG 23639</strain>
    </source>
</reference>
<dbReference type="SUPFAM" id="SSF75217">
    <property type="entry name" value="alpha/beta knot"/>
    <property type="match status" value="1"/>
</dbReference>
<dbReference type="InterPro" id="IPR029064">
    <property type="entry name" value="Ribosomal_eL30-like_sf"/>
</dbReference>
<dbReference type="InterPro" id="IPR029026">
    <property type="entry name" value="tRNA_m1G_MTases_N"/>
</dbReference>
<keyword evidence="1" id="KW-0489">Methyltransferase</keyword>
<dbReference type="Gene3D" id="3.40.1280.10">
    <property type="match status" value="1"/>
</dbReference>
<dbReference type="InterPro" id="IPR029028">
    <property type="entry name" value="Alpha/beta_knot_MTases"/>
</dbReference>
<evidence type="ECO:0000313" key="5">
    <source>
        <dbReference type="Proteomes" id="UP001055102"/>
    </source>
</evidence>
<keyword evidence="2" id="KW-0808">Transferase</keyword>
<dbReference type="InterPro" id="IPR051259">
    <property type="entry name" value="rRNA_Methyltransferase"/>
</dbReference>
<sequence>MSGAVPAIVLEDPADPRLAPYAAMRERDLVGRAGRFVVEGEVALRLMLSPAARFRIESVLLAPERLPGLAEALAGLGAPVYVAGKPVMSAVTGFPIHRGVLAIGLRGEEPDASPLVPPSPRSALVLGLAGLTNHDNVGGLFRNAAAFGADAVLLDAESCDPLYRKAIRVSAGAALTVPFARLASGSDWVAVAAGLNLEPLALSPAGTEEVSTLVPPRRTLLLVGSEGPGLPEHLLARMRGLRIAMAPGFDSLNVATAAAIALHRVAGRDRLAGP</sequence>
<accession>A0ABQ4SWC0</accession>
<protein>
    <submittedName>
        <fullName evidence="4">23S rRNA (Guanosine-2'-O-)-methyltransferase RlmB</fullName>
    </submittedName>
</protein>
<dbReference type="Pfam" id="PF00588">
    <property type="entry name" value="SpoU_methylase"/>
    <property type="match status" value="1"/>
</dbReference>
<gene>
    <name evidence="4" type="primary">rlmB_2</name>
    <name evidence="4" type="ORF">AOPFMNJM_1846</name>
</gene>
<organism evidence="4 5">
    <name type="scientific">Methylobacterium jeotgali</name>
    <dbReference type="NCBI Taxonomy" id="381630"/>
    <lineage>
        <taxon>Bacteria</taxon>
        <taxon>Pseudomonadati</taxon>
        <taxon>Pseudomonadota</taxon>
        <taxon>Alphaproteobacteria</taxon>
        <taxon>Hyphomicrobiales</taxon>
        <taxon>Methylobacteriaceae</taxon>
        <taxon>Methylobacterium</taxon>
    </lineage>
</organism>
<name>A0ABQ4SWC0_9HYPH</name>
<reference evidence="4" key="2">
    <citation type="submission" date="2021-08" db="EMBL/GenBank/DDBJ databases">
        <authorList>
            <person name="Tani A."/>
            <person name="Ola A."/>
            <person name="Ogura Y."/>
            <person name="Katsura K."/>
            <person name="Hayashi T."/>
        </authorList>
    </citation>
    <scope>NUCLEOTIDE SEQUENCE</scope>
    <source>
        <strain evidence="4">LMG 23639</strain>
    </source>
</reference>
<feature type="domain" description="tRNA/rRNA methyltransferase SpoU type" evidence="3">
    <location>
        <begin position="124"/>
        <end position="263"/>
    </location>
</feature>
<evidence type="ECO:0000313" key="4">
    <source>
        <dbReference type="EMBL" id="GJE06526.1"/>
    </source>
</evidence>
<dbReference type="InterPro" id="IPR001537">
    <property type="entry name" value="SpoU_MeTrfase"/>
</dbReference>
<dbReference type="PANTHER" id="PTHR43191">
    <property type="entry name" value="RRNA METHYLTRANSFERASE 3"/>
    <property type="match status" value="1"/>
</dbReference>
<dbReference type="PANTHER" id="PTHR43191:SF12">
    <property type="entry name" value="RRNA METHYLASE"/>
    <property type="match status" value="1"/>
</dbReference>
<keyword evidence="5" id="KW-1185">Reference proteome</keyword>
<evidence type="ECO:0000256" key="2">
    <source>
        <dbReference type="ARBA" id="ARBA00022679"/>
    </source>
</evidence>
<evidence type="ECO:0000256" key="1">
    <source>
        <dbReference type="ARBA" id="ARBA00022603"/>
    </source>
</evidence>
<dbReference type="CDD" id="cd18095">
    <property type="entry name" value="SpoU-like_rRNA-MTase"/>
    <property type="match status" value="1"/>
</dbReference>
<evidence type="ECO:0000259" key="3">
    <source>
        <dbReference type="Pfam" id="PF00588"/>
    </source>
</evidence>
<dbReference type="EMBL" id="BPQR01000030">
    <property type="protein sequence ID" value="GJE06526.1"/>
    <property type="molecule type" value="Genomic_DNA"/>
</dbReference>